<keyword evidence="2" id="KW-1185">Reference proteome</keyword>
<sequence length="252" mass="28978">MSSQIEPDNSSSNQYETPLCRDQKTPKKGEYKKILKTHYLFRYYGLCTKGVFHSGVEVFDKEYNFGGHDFDATGVFLMKPRTGPPNVTFKDSIFMGYTSMTKEDVKNAINELSKEWSGNSYNLNCNHFSSELCKILVGKPAPNWINRAAKLGTLFPCRLNINKYICVVPRFIFFFILDFLMESSINKFNKYMVKTPGIWNNTWLMNTLDKHFNKQTRVVPNDWIEAPEGVDSENGLIIATDPVKNEESIQES</sequence>
<reference evidence="1" key="1">
    <citation type="submission" date="2021-06" db="EMBL/GenBank/DDBJ databases">
        <authorList>
            <person name="Kallberg Y."/>
            <person name="Tangrot J."/>
            <person name="Rosling A."/>
        </authorList>
    </citation>
    <scope>NUCLEOTIDE SEQUENCE</scope>
    <source>
        <strain evidence="1">AU212A</strain>
    </source>
</reference>
<organism evidence="1 2">
    <name type="scientific">Scutellospora calospora</name>
    <dbReference type="NCBI Taxonomy" id="85575"/>
    <lineage>
        <taxon>Eukaryota</taxon>
        <taxon>Fungi</taxon>
        <taxon>Fungi incertae sedis</taxon>
        <taxon>Mucoromycota</taxon>
        <taxon>Glomeromycotina</taxon>
        <taxon>Glomeromycetes</taxon>
        <taxon>Diversisporales</taxon>
        <taxon>Gigasporaceae</taxon>
        <taxon>Scutellospora</taxon>
    </lineage>
</organism>
<evidence type="ECO:0000313" key="1">
    <source>
        <dbReference type="EMBL" id="CAG8465228.1"/>
    </source>
</evidence>
<dbReference type="Proteomes" id="UP000789860">
    <property type="component" value="Unassembled WGS sequence"/>
</dbReference>
<proteinExistence type="predicted"/>
<name>A0ACA9KCS1_9GLOM</name>
<dbReference type="EMBL" id="CAJVPM010001353">
    <property type="protein sequence ID" value="CAG8465228.1"/>
    <property type="molecule type" value="Genomic_DNA"/>
</dbReference>
<gene>
    <name evidence="1" type="ORF">SCALOS_LOCUS1788</name>
</gene>
<evidence type="ECO:0000313" key="2">
    <source>
        <dbReference type="Proteomes" id="UP000789860"/>
    </source>
</evidence>
<accession>A0ACA9KCS1</accession>
<protein>
    <submittedName>
        <fullName evidence="1">1050_t:CDS:1</fullName>
    </submittedName>
</protein>
<comment type="caution">
    <text evidence="1">The sequence shown here is derived from an EMBL/GenBank/DDBJ whole genome shotgun (WGS) entry which is preliminary data.</text>
</comment>